<dbReference type="GO" id="GO:0000139">
    <property type="term" value="C:Golgi membrane"/>
    <property type="evidence" value="ECO:0007669"/>
    <property type="project" value="UniProtKB-SubCell"/>
</dbReference>
<comment type="similarity">
    <text evidence="3 12">Belongs to the glycosyltransferase 10 family.</text>
</comment>
<name>A0AAV2H609_LYMST</name>
<keyword evidence="8 12" id="KW-1133">Transmembrane helix</keyword>
<keyword evidence="16" id="KW-1185">Reference proteome</keyword>
<keyword evidence="7" id="KW-0735">Signal-anchor</keyword>
<comment type="pathway">
    <text evidence="2">Protein modification; protein glycosylation.</text>
</comment>
<dbReference type="Pfam" id="PF00852">
    <property type="entry name" value="Glyco_transf_10"/>
    <property type="match status" value="1"/>
</dbReference>
<evidence type="ECO:0000313" key="15">
    <source>
        <dbReference type="EMBL" id="CAL1527934.1"/>
    </source>
</evidence>
<protein>
    <recommendedName>
        <fullName evidence="12">Fucosyltransferase</fullName>
        <ecNumber evidence="12">2.4.1.-</ecNumber>
    </recommendedName>
</protein>
<evidence type="ECO:0000256" key="11">
    <source>
        <dbReference type="ARBA" id="ARBA00023180"/>
    </source>
</evidence>
<sequence length="431" mass="49363">MSEGITILIKSWYGSLPRKGLVFLGVLTFGAVAFFFSGSIDLIPKAYFRLYDPIALGNVSDGNVSEKNSKWETNATDADDDHWSDNRTYDSSINAQCKRSPFMFCSAEQKGDEAHPFHVGLLRRPAWMPEKIDFSRCKYSNCEFHGTNINEETDFVVLYVVGIDDSYSPPKRWPHQLYGAFTMESPPHTRASFLKHSPSVWNYAINVTITYRTDADIFTPYGRLRFQPTPHKDRPNCYDIARNKTRTAAWFVSNCRTPSKRDKYVKEMQKYIDVDIFGGCGQPCSRNGTDCFAELPREYKFYLSFENSLCTDYITEKFFKLFAPSMHIIPVVRGGAKYEKYFPKNTFINAANFTSAKELALYLKTLAGDLNAYSKLLEHKDMFKTLNDIENSVGCQVCALLNTKKDFRKIYDMKAWMGDGHCFEPRDLPSG</sequence>
<reference evidence="15 16" key="1">
    <citation type="submission" date="2024-04" db="EMBL/GenBank/DDBJ databases">
        <authorList>
            <consortium name="Genoscope - CEA"/>
            <person name="William W."/>
        </authorList>
    </citation>
    <scope>NUCLEOTIDE SEQUENCE [LARGE SCALE GENOMIC DNA]</scope>
</reference>
<evidence type="ECO:0000256" key="5">
    <source>
        <dbReference type="ARBA" id="ARBA00022679"/>
    </source>
</evidence>
<dbReference type="GO" id="GO:0008417">
    <property type="term" value="F:fucosyltransferase activity"/>
    <property type="evidence" value="ECO:0007669"/>
    <property type="project" value="InterPro"/>
</dbReference>
<keyword evidence="5 12" id="KW-0808">Transferase</keyword>
<dbReference type="Proteomes" id="UP001497497">
    <property type="component" value="Unassembled WGS sequence"/>
</dbReference>
<dbReference type="EMBL" id="CAXITT010000024">
    <property type="protein sequence ID" value="CAL1527934.1"/>
    <property type="molecule type" value="Genomic_DNA"/>
</dbReference>
<comment type="caution">
    <text evidence="15">The sequence shown here is derived from an EMBL/GenBank/DDBJ whole genome shotgun (WGS) entry which is preliminary data.</text>
</comment>
<feature type="domain" description="Fucosyltransferase N-terminal" evidence="14">
    <location>
        <begin position="130"/>
        <end position="222"/>
    </location>
</feature>
<evidence type="ECO:0000256" key="2">
    <source>
        <dbReference type="ARBA" id="ARBA00004922"/>
    </source>
</evidence>
<keyword evidence="6 12" id="KW-0812">Transmembrane</keyword>
<comment type="subcellular location">
    <subcellularLocation>
        <location evidence="1">Golgi apparatus membrane</location>
        <topology evidence="1">Single-pass type II membrane protein</topology>
    </subcellularLocation>
    <subcellularLocation>
        <location evidence="12">Golgi apparatus</location>
        <location evidence="12">Golgi stack membrane</location>
        <topology evidence="12">Single-pass type II membrane protein</topology>
    </subcellularLocation>
</comment>
<feature type="transmembrane region" description="Helical" evidence="12">
    <location>
        <begin position="21"/>
        <end position="40"/>
    </location>
</feature>
<evidence type="ECO:0000256" key="4">
    <source>
        <dbReference type="ARBA" id="ARBA00022676"/>
    </source>
</evidence>
<dbReference type="PANTHER" id="PTHR48438">
    <property type="entry name" value="ALPHA-(1,3)-FUCOSYLTRANSFERASE C-RELATED"/>
    <property type="match status" value="1"/>
</dbReference>
<dbReference type="FunFam" id="3.40.50.11660:FF:000004">
    <property type="entry name" value="Glycoprotein 3-alpha-L-fucosyltransferase A"/>
    <property type="match status" value="1"/>
</dbReference>
<keyword evidence="11" id="KW-0325">Glycoprotein</keyword>
<feature type="domain" description="Fucosyltransferase C-terminal" evidence="13">
    <location>
        <begin position="242"/>
        <end position="416"/>
    </location>
</feature>
<evidence type="ECO:0000256" key="12">
    <source>
        <dbReference type="RuleBase" id="RU003832"/>
    </source>
</evidence>
<dbReference type="InterPro" id="IPR001503">
    <property type="entry name" value="Glyco_trans_10"/>
</dbReference>
<dbReference type="InterPro" id="IPR038577">
    <property type="entry name" value="GT10-like_C_sf"/>
</dbReference>
<evidence type="ECO:0000256" key="8">
    <source>
        <dbReference type="ARBA" id="ARBA00022989"/>
    </source>
</evidence>
<dbReference type="AlphaFoldDB" id="A0AAV2H609"/>
<dbReference type="SUPFAM" id="SSF53756">
    <property type="entry name" value="UDP-Glycosyltransferase/glycogen phosphorylase"/>
    <property type="match status" value="1"/>
</dbReference>
<keyword evidence="9 12" id="KW-0333">Golgi apparatus</keyword>
<evidence type="ECO:0000256" key="9">
    <source>
        <dbReference type="ARBA" id="ARBA00023034"/>
    </source>
</evidence>
<evidence type="ECO:0000256" key="6">
    <source>
        <dbReference type="ARBA" id="ARBA00022692"/>
    </source>
</evidence>
<organism evidence="15 16">
    <name type="scientific">Lymnaea stagnalis</name>
    <name type="common">Great pond snail</name>
    <name type="synonym">Helix stagnalis</name>
    <dbReference type="NCBI Taxonomy" id="6523"/>
    <lineage>
        <taxon>Eukaryota</taxon>
        <taxon>Metazoa</taxon>
        <taxon>Spiralia</taxon>
        <taxon>Lophotrochozoa</taxon>
        <taxon>Mollusca</taxon>
        <taxon>Gastropoda</taxon>
        <taxon>Heterobranchia</taxon>
        <taxon>Euthyneura</taxon>
        <taxon>Panpulmonata</taxon>
        <taxon>Hygrophila</taxon>
        <taxon>Lymnaeoidea</taxon>
        <taxon>Lymnaeidae</taxon>
        <taxon>Lymnaea</taxon>
    </lineage>
</organism>
<dbReference type="Gene3D" id="3.40.50.11660">
    <property type="entry name" value="Glycosyl transferase family 10, C-terminal domain"/>
    <property type="match status" value="1"/>
</dbReference>
<dbReference type="Pfam" id="PF17039">
    <property type="entry name" value="Glyco_tran_10_N"/>
    <property type="match status" value="1"/>
</dbReference>
<evidence type="ECO:0000259" key="14">
    <source>
        <dbReference type="Pfam" id="PF17039"/>
    </source>
</evidence>
<evidence type="ECO:0000256" key="7">
    <source>
        <dbReference type="ARBA" id="ARBA00022968"/>
    </source>
</evidence>
<dbReference type="GO" id="GO:0032580">
    <property type="term" value="C:Golgi cisterna membrane"/>
    <property type="evidence" value="ECO:0007669"/>
    <property type="project" value="UniProtKB-SubCell"/>
</dbReference>
<evidence type="ECO:0000313" key="16">
    <source>
        <dbReference type="Proteomes" id="UP001497497"/>
    </source>
</evidence>
<evidence type="ECO:0000259" key="13">
    <source>
        <dbReference type="Pfam" id="PF00852"/>
    </source>
</evidence>
<dbReference type="InterPro" id="IPR031481">
    <property type="entry name" value="Glyco_tran_10_N"/>
</dbReference>
<evidence type="ECO:0000256" key="3">
    <source>
        <dbReference type="ARBA" id="ARBA00008919"/>
    </source>
</evidence>
<dbReference type="EC" id="2.4.1.-" evidence="12"/>
<evidence type="ECO:0000256" key="1">
    <source>
        <dbReference type="ARBA" id="ARBA00004323"/>
    </source>
</evidence>
<gene>
    <name evidence="15" type="ORF">GSLYS_00002104001</name>
</gene>
<dbReference type="PANTHER" id="PTHR48438:SF1">
    <property type="entry name" value="ALPHA-(1,3)-FUCOSYLTRANSFERASE C-RELATED"/>
    <property type="match status" value="1"/>
</dbReference>
<keyword evidence="4 12" id="KW-0328">Glycosyltransferase</keyword>
<proteinExistence type="inferred from homology"/>
<evidence type="ECO:0000256" key="10">
    <source>
        <dbReference type="ARBA" id="ARBA00023136"/>
    </source>
</evidence>
<dbReference type="InterPro" id="IPR055270">
    <property type="entry name" value="Glyco_tran_10_C"/>
</dbReference>
<accession>A0AAV2H609</accession>
<keyword evidence="10 12" id="KW-0472">Membrane</keyword>